<proteinExistence type="predicted"/>
<accession>Q2HTX7</accession>
<dbReference type="AlphaFoldDB" id="Q2HTX7"/>
<dbReference type="HOGENOM" id="CLU_1930678_0_0_1"/>
<dbReference type="Proteomes" id="UP000002051">
    <property type="component" value="Chromosome 4"/>
</dbReference>
<evidence type="ECO:0000313" key="4">
    <source>
        <dbReference type="Proteomes" id="UP000002051"/>
    </source>
</evidence>
<evidence type="ECO:0000313" key="3">
    <source>
        <dbReference type="EnsemblPlants" id="AES90447"/>
    </source>
</evidence>
<protein>
    <submittedName>
        <fullName evidence="1 3">Uncharacterized protein</fullName>
    </submittedName>
</protein>
<reference evidence="3" key="5">
    <citation type="submission" date="2015-04" db="UniProtKB">
        <authorList>
            <consortium name="EnsemblPlants"/>
        </authorList>
    </citation>
    <scope>IDENTIFICATION</scope>
    <source>
        <strain evidence="3">cv. Jemalong A17</strain>
    </source>
</reference>
<reference evidence="2 4" key="4">
    <citation type="journal article" date="2014" name="BMC Genomics">
        <title>An improved genome release (version Mt4.0) for the model legume Medicago truncatula.</title>
        <authorList>
            <person name="Tang H."/>
            <person name="Krishnakumar V."/>
            <person name="Bidwell S."/>
            <person name="Rosen B."/>
            <person name="Chan A."/>
            <person name="Zhou S."/>
            <person name="Gentzbittel L."/>
            <person name="Childs K.L."/>
            <person name="Yandell M."/>
            <person name="Gundlach H."/>
            <person name="Mayer K.F."/>
            <person name="Schwartz D.C."/>
            <person name="Town C.D."/>
        </authorList>
    </citation>
    <scope>GENOME REANNOTATION</scope>
    <source>
        <strain evidence="3 4">cv. Jemalong A17</strain>
    </source>
</reference>
<keyword evidence="4" id="KW-1185">Reference proteome</keyword>
<dbReference type="EMBL" id="CM001220">
    <property type="protein sequence ID" value="AES90447.1"/>
    <property type="molecule type" value="Genomic_DNA"/>
</dbReference>
<dbReference type="PaxDb" id="3880-AES90447"/>
<organism evidence="1">
    <name type="scientific">Medicago truncatula</name>
    <name type="common">Barrel medic</name>
    <name type="synonym">Medicago tribuloides</name>
    <dbReference type="NCBI Taxonomy" id="3880"/>
    <lineage>
        <taxon>Eukaryota</taxon>
        <taxon>Viridiplantae</taxon>
        <taxon>Streptophyta</taxon>
        <taxon>Embryophyta</taxon>
        <taxon>Tracheophyta</taxon>
        <taxon>Spermatophyta</taxon>
        <taxon>Magnoliopsida</taxon>
        <taxon>eudicotyledons</taxon>
        <taxon>Gunneridae</taxon>
        <taxon>Pentapetalae</taxon>
        <taxon>rosids</taxon>
        <taxon>fabids</taxon>
        <taxon>Fabales</taxon>
        <taxon>Fabaceae</taxon>
        <taxon>Papilionoideae</taxon>
        <taxon>50 kb inversion clade</taxon>
        <taxon>NPAAA clade</taxon>
        <taxon>Hologalegina</taxon>
        <taxon>IRL clade</taxon>
        <taxon>Trifolieae</taxon>
        <taxon>Medicago</taxon>
    </lineage>
</organism>
<name>Q2HTX7_MEDTR</name>
<reference evidence="1" key="1">
    <citation type="submission" date="2004-11" db="EMBL/GenBank/DDBJ databases">
        <title>Medicago truncatula BAC genomic sequence.</title>
        <authorList>
            <person name="Town C.D."/>
            <person name="Tallon L.J."/>
            <person name="Arbogast T."/>
            <person name="Althoff R."/>
            <person name="Hine E."/>
            <person name="Monaghan E."/>
            <person name="Smith S.A."/>
            <person name="Utterback T."/>
            <person name="Feldblyum T."/>
            <person name="Koo H."/>
            <person name="Cheung F."/>
        </authorList>
    </citation>
    <scope>NUCLEOTIDE SEQUENCE</scope>
</reference>
<evidence type="ECO:0000313" key="2">
    <source>
        <dbReference type="EMBL" id="AES90447.1"/>
    </source>
</evidence>
<gene>
    <name evidence="2" type="ordered locus">MTR_4g091280</name>
    <name evidence="1" type="ORF">MtrDRAFT_AC149577g30v1</name>
</gene>
<evidence type="ECO:0000313" key="1">
    <source>
        <dbReference type="EMBL" id="ABD32610.1"/>
    </source>
</evidence>
<reference evidence="1" key="2">
    <citation type="submission" date="2006-02" db="EMBL/GenBank/DDBJ databases">
        <authorList>
            <consortium name="The International Medicago Genome Annotation Group"/>
        </authorList>
    </citation>
    <scope>NUCLEOTIDE SEQUENCE</scope>
</reference>
<sequence>MRPPPEPPPQNTHGCSPTFLVGTHLPFTKTTMARIRSRFHYVFMVSEEMFQESLTCWNAFLIAKLLVAPTYVNIFTTQRIDFGHVDILDKFETIYSRTVLTEVIEMIHKWIDLKIVDHRSYVEEFDMVFWI</sequence>
<reference evidence="2 4" key="3">
    <citation type="journal article" date="2011" name="Nature">
        <title>The Medicago genome provides insight into the evolution of rhizobial symbioses.</title>
        <authorList>
            <person name="Young N.D."/>
            <person name="Debelle F."/>
            <person name="Oldroyd G.E."/>
            <person name="Geurts R."/>
            <person name="Cannon S.B."/>
            <person name="Udvardi M.K."/>
            <person name="Benedito V.A."/>
            <person name="Mayer K.F."/>
            <person name="Gouzy J."/>
            <person name="Schoof H."/>
            <person name="Van de Peer Y."/>
            <person name="Proost S."/>
            <person name="Cook D.R."/>
            <person name="Meyers B.C."/>
            <person name="Spannagl M."/>
            <person name="Cheung F."/>
            <person name="De Mita S."/>
            <person name="Krishnakumar V."/>
            <person name="Gundlach H."/>
            <person name="Zhou S."/>
            <person name="Mudge J."/>
            <person name="Bharti A.K."/>
            <person name="Murray J.D."/>
            <person name="Naoumkina M.A."/>
            <person name="Rosen B."/>
            <person name="Silverstein K.A."/>
            <person name="Tang H."/>
            <person name="Rombauts S."/>
            <person name="Zhao P.X."/>
            <person name="Zhou P."/>
            <person name="Barbe V."/>
            <person name="Bardou P."/>
            <person name="Bechner M."/>
            <person name="Bellec A."/>
            <person name="Berger A."/>
            <person name="Berges H."/>
            <person name="Bidwell S."/>
            <person name="Bisseling T."/>
            <person name="Choisne N."/>
            <person name="Couloux A."/>
            <person name="Denny R."/>
            <person name="Deshpande S."/>
            <person name="Dai X."/>
            <person name="Doyle J.J."/>
            <person name="Dudez A.M."/>
            <person name="Farmer A.D."/>
            <person name="Fouteau S."/>
            <person name="Franken C."/>
            <person name="Gibelin C."/>
            <person name="Gish J."/>
            <person name="Goldstein S."/>
            <person name="Gonzalez A.J."/>
            <person name="Green P.J."/>
            <person name="Hallab A."/>
            <person name="Hartog M."/>
            <person name="Hua A."/>
            <person name="Humphray S.J."/>
            <person name="Jeong D.H."/>
            <person name="Jing Y."/>
            <person name="Jocker A."/>
            <person name="Kenton S.M."/>
            <person name="Kim D.J."/>
            <person name="Klee K."/>
            <person name="Lai H."/>
            <person name="Lang C."/>
            <person name="Lin S."/>
            <person name="Macmil S.L."/>
            <person name="Magdelenat G."/>
            <person name="Matthews L."/>
            <person name="McCorrison J."/>
            <person name="Monaghan E.L."/>
            <person name="Mun J.H."/>
            <person name="Najar F.Z."/>
            <person name="Nicholson C."/>
            <person name="Noirot C."/>
            <person name="O'Bleness M."/>
            <person name="Paule C.R."/>
            <person name="Poulain J."/>
            <person name="Prion F."/>
            <person name="Qin B."/>
            <person name="Qu C."/>
            <person name="Retzel E.F."/>
            <person name="Riddle C."/>
            <person name="Sallet E."/>
            <person name="Samain S."/>
            <person name="Samson N."/>
            <person name="Sanders I."/>
            <person name="Saurat O."/>
            <person name="Scarpelli C."/>
            <person name="Schiex T."/>
            <person name="Segurens B."/>
            <person name="Severin A.J."/>
            <person name="Sherrier D.J."/>
            <person name="Shi R."/>
            <person name="Sims S."/>
            <person name="Singer S.R."/>
            <person name="Sinharoy S."/>
            <person name="Sterck L."/>
            <person name="Viollet A."/>
            <person name="Wang B.B."/>
            <person name="Wang K."/>
            <person name="Wang M."/>
            <person name="Wang X."/>
            <person name="Warfsmann J."/>
            <person name="Weissenbach J."/>
            <person name="White D.D."/>
            <person name="White J.D."/>
            <person name="Wiley G.B."/>
            <person name="Wincker P."/>
            <person name="Xing Y."/>
            <person name="Yang L."/>
            <person name="Yao Z."/>
            <person name="Ying F."/>
            <person name="Zhai J."/>
            <person name="Zhou L."/>
            <person name="Zuber A."/>
            <person name="Denarie J."/>
            <person name="Dixon R.A."/>
            <person name="May G.D."/>
            <person name="Schwartz D.C."/>
            <person name="Rogers J."/>
            <person name="Quetier F."/>
            <person name="Town C.D."/>
            <person name="Roe B.A."/>
        </authorList>
    </citation>
    <scope>NUCLEOTIDE SEQUENCE [LARGE SCALE GENOMIC DNA]</scope>
    <source>
        <strain evidence="2">A17</strain>
        <strain evidence="3 4">cv. Jemalong A17</strain>
    </source>
</reference>
<dbReference type="EMBL" id="AC149577">
    <property type="protein sequence ID" value="ABD32610.1"/>
    <property type="molecule type" value="Genomic_DNA"/>
</dbReference>
<dbReference type="EnsemblPlants" id="AES90447">
    <property type="protein sequence ID" value="AES90447"/>
    <property type="gene ID" value="MTR_4g091280"/>
</dbReference>